<feature type="active site" description="Nucleophile" evidence="4">
    <location>
        <position position="383"/>
    </location>
</feature>
<evidence type="ECO:0000256" key="3">
    <source>
        <dbReference type="ARBA" id="ARBA00023295"/>
    </source>
</evidence>
<evidence type="ECO:0000313" key="7">
    <source>
        <dbReference type="EMBL" id="AFC32267.1"/>
    </source>
</evidence>
<dbReference type="InterPro" id="IPR022790">
    <property type="entry name" value="GH26_dom"/>
</dbReference>
<evidence type="ECO:0000256" key="5">
    <source>
        <dbReference type="SAM" id="MobiDB-lite"/>
    </source>
</evidence>
<proteinExistence type="inferred from homology"/>
<dbReference type="GO" id="GO:0016985">
    <property type="term" value="F:mannan endo-1,4-beta-mannosidase activity"/>
    <property type="evidence" value="ECO:0007669"/>
    <property type="project" value="InterPro"/>
</dbReference>
<dbReference type="RefSeq" id="WP_014371666.1">
    <property type="nucleotide sequence ID" value="NC_016935.1"/>
</dbReference>
<keyword evidence="3 4" id="KW-0326">Glycosidase</keyword>
<dbReference type="Proteomes" id="UP000007523">
    <property type="component" value="Chromosome"/>
</dbReference>
<evidence type="ECO:0000259" key="6">
    <source>
        <dbReference type="PROSITE" id="PS51764"/>
    </source>
</evidence>
<feature type="active site" description="Proton donor" evidence="4">
    <location>
        <position position="278"/>
    </location>
</feature>
<feature type="domain" description="GH26" evidence="6">
    <location>
        <begin position="143"/>
        <end position="456"/>
    </location>
</feature>
<dbReference type="Gene3D" id="3.20.20.80">
    <property type="entry name" value="Glycosidases"/>
    <property type="match status" value="1"/>
</dbReference>
<dbReference type="InterPro" id="IPR017853">
    <property type="entry name" value="GH"/>
</dbReference>
<organism evidence="7 8">
    <name type="scientific">Paenibacillus mucilaginosus 3016</name>
    <dbReference type="NCBI Taxonomy" id="1116391"/>
    <lineage>
        <taxon>Bacteria</taxon>
        <taxon>Bacillati</taxon>
        <taxon>Bacillota</taxon>
        <taxon>Bacilli</taxon>
        <taxon>Bacillales</taxon>
        <taxon>Paenibacillaceae</taxon>
        <taxon>Paenibacillus</taxon>
    </lineage>
</organism>
<protein>
    <recommendedName>
        <fullName evidence="6">GH26 domain-containing protein</fullName>
    </recommendedName>
</protein>
<reference evidence="7 8" key="1">
    <citation type="journal article" date="2012" name="J. Bacteriol.">
        <title>Complete Genome Sequence of Paenibacillus mucilaginosus 3016, a Bacterium Functional as Microbial Fertilizer.</title>
        <authorList>
            <person name="Ma M."/>
            <person name="Wang Z."/>
            <person name="Li L."/>
            <person name="Jiang X."/>
            <person name="Guan D."/>
            <person name="Cao F."/>
            <person name="Chen H."/>
            <person name="Wang X."/>
            <person name="Shen D."/>
            <person name="Du B."/>
            <person name="Li J."/>
        </authorList>
    </citation>
    <scope>NUCLEOTIDE SEQUENCE [LARGE SCALE GENOMIC DNA]</scope>
    <source>
        <strain evidence="7 8">3016</strain>
    </source>
</reference>
<dbReference type="EMBL" id="CP003235">
    <property type="protein sequence ID" value="AFC32267.1"/>
    <property type="molecule type" value="Genomic_DNA"/>
</dbReference>
<dbReference type="InterPro" id="IPR000805">
    <property type="entry name" value="Glyco_hydro_26"/>
</dbReference>
<comment type="similarity">
    <text evidence="1 4">Belongs to the glycosyl hydrolase 26 family.</text>
</comment>
<keyword evidence="8" id="KW-1185">Reference proteome</keyword>
<evidence type="ECO:0000256" key="4">
    <source>
        <dbReference type="PROSITE-ProRule" id="PRU01100"/>
    </source>
</evidence>
<dbReference type="InterPro" id="IPR012854">
    <property type="entry name" value="Cu_amine_oxidase-like_N"/>
</dbReference>
<keyword evidence="2 4" id="KW-0378">Hydrolase</keyword>
<name>H6NIF6_9BACL</name>
<accession>H6NIF6</accession>
<dbReference type="SUPFAM" id="SSF51445">
    <property type="entry name" value="(Trans)glycosidases"/>
    <property type="match status" value="1"/>
</dbReference>
<dbReference type="PANTHER" id="PTHR40079:SF4">
    <property type="entry name" value="GH26 DOMAIN-CONTAINING PROTEIN-RELATED"/>
    <property type="match status" value="1"/>
</dbReference>
<dbReference type="PROSITE" id="PS51764">
    <property type="entry name" value="GH26"/>
    <property type="match status" value="1"/>
</dbReference>
<dbReference type="Pfam" id="PF07833">
    <property type="entry name" value="Cu_amine_oxidN1"/>
    <property type="match status" value="1"/>
</dbReference>
<dbReference type="PANTHER" id="PTHR40079">
    <property type="entry name" value="MANNAN ENDO-1,4-BETA-MANNOSIDASE E-RELATED"/>
    <property type="match status" value="1"/>
</dbReference>
<gene>
    <name evidence="7" type="ORF">PM3016_5575</name>
</gene>
<dbReference type="SUPFAM" id="SSF55383">
    <property type="entry name" value="Copper amine oxidase, domain N"/>
    <property type="match status" value="1"/>
</dbReference>
<dbReference type="STRING" id="1116391.PM3016_5575"/>
<dbReference type="AlphaFoldDB" id="H6NIF6"/>
<dbReference type="Gene3D" id="3.30.457.10">
    <property type="entry name" value="Copper amine oxidase-like, N-terminal domain"/>
    <property type="match status" value="1"/>
</dbReference>
<evidence type="ECO:0000313" key="8">
    <source>
        <dbReference type="Proteomes" id="UP000007523"/>
    </source>
</evidence>
<evidence type="ECO:0000256" key="1">
    <source>
        <dbReference type="ARBA" id="ARBA00007754"/>
    </source>
</evidence>
<sequence length="734" mass="80928">MPQMHSLPERPAAPVGRGGRPAFRIGKKKMGMAGLRLLLASAIAGTAIFGIGAPVQADAIWNRWQAADKAVAQGKPAEAVPHWTFLTDHYASIGDWQNAALFAGRLNQYFDKAGEYDQAIRYYELENQYWLKAGKDWGAVDLQRAEQIRTTVEAYIRIADEEVLMRQAQPPGGKLEKFEPAYGTYIGMYTERDPQMHNYFDRSEQFYNKKHALYLAYAPVNATFPKQYAVRAKQAGAALQIGWEPSGGLDSVTEETVRSWARGAKEAGVPIFLRYASEMNGPWVIWHGDPQKYIAKFRMVHDIMAEEAPNVAMVWSPGEVPMYSMDAYYPGDAYVDWVGVSTYNEPYENGDPAQGNMQATSPIERLDYLYKTYAHRKPLMISETAVSHYANIPKESFTDYGLLNLQRVYDILPAKYPRLKSITYFNVNLELTESKNNYLLRDNDAMMKLYSRLIAPDRFLTKVENAAVPADRTGYVPLSSETPFTQGTRIVPFVKIPEVYIGKVEYYLNGQLIDTQTAPPFAVELAAGGVPEGSVLKLAVYNRDGVKRAERSFGITSGVAVKVDGRELDFEQPPVIRDGSTLTPLRAIFESMGAEVTWDAATKTATAVKGGAKVSIAIGSAKAQRNGETFTLEVPAQLVNGYTMVPARFVSEAFGASVKWDGGTRTVDIRTAGAGGSVSVKPAADTKPVIAYEEAKRAAAPQPPAAQPSGEKQGWISWLKQQVARVAGLIGSLV</sequence>
<feature type="region of interest" description="Disordered" evidence="5">
    <location>
        <begin position="1"/>
        <end position="20"/>
    </location>
</feature>
<dbReference type="InterPro" id="IPR036582">
    <property type="entry name" value="Mao_N_sf"/>
</dbReference>
<dbReference type="HOGENOM" id="CLU_027698_0_0_9"/>
<dbReference type="Pfam" id="PF02156">
    <property type="entry name" value="Glyco_hydro_26"/>
    <property type="match status" value="1"/>
</dbReference>
<dbReference type="GO" id="GO:0006080">
    <property type="term" value="P:substituted mannan metabolic process"/>
    <property type="evidence" value="ECO:0007669"/>
    <property type="project" value="InterPro"/>
</dbReference>
<dbReference type="KEGG" id="pmq:PM3016_5575"/>
<evidence type="ECO:0000256" key="2">
    <source>
        <dbReference type="ARBA" id="ARBA00022801"/>
    </source>
</evidence>